<keyword evidence="5" id="KW-1185">Reference proteome</keyword>
<dbReference type="Pfam" id="PF00112">
    <property type="entry name" value="Peptidase_C1"/>
    <property type="match status" value="1"/>
</dbReference>
<dbReference type="InterPro" id="IPR036116">
    <property type="entry name" value="FN3_sf"/>
</dbReference>
<dbReference type="CDD" id="cd02619">
    <property type="entry name" value="Peptidase_C1"/>
    <property type="match status" value="1"/>
</dbReference>
<dbReference type="SUPFAM" id="SSF49265">
    <property type="entry name" value="Fibronectin type III"/>
    <property type="match status" value="1"/>
</dbReference>
<organism evidence="4 5">
    <name type="scientific">Baia soyae</name>
    <dbReference type="NCBI Taxonomy" id="1544746"/>
    <lineage>
        <taxon>Bacteria</taxon>
        <taxon>Bacillati</taxon>
        <taxon>Bacillota</taxon>
        <taxon>Bacilli</taxon>
        <taxon>Bacillales</taxon>
        <taxon>Thermoactinomycetaceae</taxon>
        <taxon>Baia</taxon>
    </lineage>
</organism>
<comment type="caution">
    <text evidence="4">The sequence shown here is derived from an EMBL/GenBank/DDBJ whole genome shotgun (WGS) entry which is preliminary data.</text>
</comment>
<dbReference type="Gene3D" id="3.90.70.10">
    <property type="entry name" value="Cysteine proteinases"/>
    <property type="match status" value="1"/>
</dbReference>
<dbReference type="InterPro" id="IPR013783">
    <property type="entry name" value="Ig-like_fold"/>
</dbReference>
<dbReference type="InterPro" id="IPR025660">
    <property type="entry name" value="Pept_his_AS"/>
</dbReference>
<dbReference type="SUPFAM" id="SSF54001">
    <property type="entry name" value="Cysteine proteinases"/>
    <property type="match status" value="1"/>
</dbReference>
<dbReference type="PROSITE" id="PS00639">
    <property type="entry name" value="THIOL_PROTEASE_HIS"/>
    <property type="match status" value="1"/>
</dbReference>
<feature type="domain" description="Peptidase C1A papain C-terminal" evidence="3">
    <location>
        <begin position="69"/>
        <end position="288"/>
    </location>
</feature>
<evidence type="ECO:0000256" key="2">
    <source>
        <dbReference type="SAM" id="SignalP"/>
    </source>
</evidence>
<dbReference type="InterPro" id="IPR038765">
    <property type="entry name" value="Papain-like_cys_pep_sf"/>
</dbReference>
<sequence length="388" mass="43056">MKKSLLWVLASVFTLTSTLIGTSSAGAEPAQKPFNPNDFSTYGTGLKDAPLPKDMQAYTPPKRFSPQALPTKIDLRQYFAPIRSQSKFGTCVAFATTGLREYYIGRYTAARGSDVTHLSPSYIYYPNGPEDGMSFYSAFDTLIKEGTPPETERLYDPNRENKDQFKAPITALQRKNAAPYKISTFRYIYKNSNMVANIKQSVANGDPVMIGIPVYPNFDATPSTGIIPAVGEKKSRGGHALVVAGYDDENEWFIVRNSWGDKFGDKGYAYMKYDIFMEMTNSYAYVATVNNNQYPPQGVKFSVASKTDTTVTLTASGLQAVSYDLYRNGRYTKSFTGGSVTDVGLEPGASYEYYVMARNYRGDTRSFSVTEQTVQNIQPVKVKLDKAS</sequence>
<dbReference type="AlphaFoldDB" id="A0A4R2SDR2"/>
<evidence type="ECO:0000259" key="3">
    <source>
        <dbReference type="SMART" id="SM00645"/>
    </source>
</evidence>
<evidence type="ECO:0000313" key="5">
    <source>
        <dbReference type="Proteomes" id="UP000294746"/>
    </source>
</evidence>
<accession>A0A4R2SDR2</accession>
<dbReference type="OrthoDB" id="3648721at2"/>
<evidence type="ECO:0000313" key="4">
    <source>
        <dbReference type="EMBL" id="TCP69210.1"/>
    </source>
</evidence>
<keyword evidence="2" id="KW-0732">Signal</keyword>
<proteinExistence type="inferred from homology"/>
<dbReference type="InterPro" id="IPR000668">
    <property type="entry name" value="Peptidase_C1A_C"/>
</dbReference>
<dbReference type="EMBL" id="SLXV01000011">
    <property type="protein sequence ID" value="TCP69210.1"/>
    <property type="molecule type" value="Genomic_DNA"/>
</dbReference>
<feature type="signal peptide" evidence="2">
    <location>
        <begin position="1"/>
        <end position="25"/>
    </location>
</feature>
<reference evidence="4 5" key="1">
    <citation type="submission" date="2019-03" db="EMBL/GenBank/DDBJ databases">
        <title>Genomic Encyclopedia of Type Strains, Phase IV (KMG-IV): sequencing the most valuable type-strain genomes for metagenomic binning, comparative biology and taxonomic classification.</title>
        <authorList>
            <person name="Goeker M."/>
        </authorList>
    </citation>
    <scope>NUCLEOTIDE SEQUENCE [LARGE SCALE GENOMIC DNA]</scope>
    <source>
        <strain evidence="4 5">DSM 46831</strain>
    </source>
</reference>
<comment type="similarity">
    <text evidence="1">Belongs to the peptidase C1 family.</text>
</comment>
<evidence type="ECO:0000256" key="1">
    <source>
        <dbReference type="ARBA" id="ARBA00008455"/>
    </source>
</evidence>
<gene>
    <name evidence="4" type="ORF">EDD57_1116</name>
</gene>
<dbReference type="InterPro" id="IPR013128">
    <property type="entry name" value="Peptidase_C1A"/>
</dbReference>
<dbReference type="GO" id="GO:0008234">
    <property type="term" value="F:cysteine-type peptidase activity"/>
    <property type="evidence" value="ECO:0007669"/>
    <property type="project" value="InterPro"/>
</dbReference>
<keyword evidence="4" id="KW-0378">Hydrolase</keyword>
<dbReference type="SMART" id="SM00645">
    <property type="entry name" value="Pept_C1"/>
    <property type="match status" value="1"/>
</dbReference>
<name>A0A4R2SDR2_9BACL</name>
<dbReference type="RefSeq" id="WP_131848414.1">
    <property type="nucleotide sequence ID" value="NZ_SLXV01000011.1"/>
</dbReference>
<keyword evidence="4" id="KW-0645">Protease</keyword>
<feature type="chain" id="PRO_5039722126" evidence="2">
    <location>
        <begin position="26"/>
        <end position="388"/>
    </location>
</feature>
<dbReference type="GO" id="GO:0006508">
    <property type="term" value="P:proteolysis"/>
    <property type="evidence" value="ECO:0007669"/>
    <property type="project" value="UniProtKB-KW"/>
</dbReference>
<dbReference type="Gene3D" id="2.60.40.10">
    <property type="entry name" value="Immunoglobulins"/>
    <property type="match status" value="1"/>
</dbReference>
<protein>
    <submittedName>
        <fullName evidence="4">Papain like protease</fullName>
    </submittedName>
</protein>
<dbReference type="PANTHER" id="PTHR12411">
    <property type="entry name" value="CYSTEINE PROTEASE FAMILY C1-RELATED"/>
    <property type="match status" value="1"/>
</dbReference>
<dbReference type="Proteomes" id="UP000294746">
    <property type="component" value="Unassembled WGS sequence"/>
</dbReference>